<evidence type="ECO:0000256" key="1">
    <source>
        <dbReference type="SAM" id="MobiDB-lite"/>
    </source>
</evidence>
<comment type="caution">
    <text evidence="2">The sequence shown here is derived from an EMBL/GenBank/DDBJ whole genome shotgun (WGS) entry which is preliminary data.</text>
</comment>
<dbReference type="VEuPathDB" id="TriTrypDB:TcBrA4_0024980"/>
<protein>
    <submittedName>
        <fullName evidence="2">Trypomastigote, Alanine, Serine and Valine rich protein (TASV), subfamily A</fullName>
    </submittedName>
</protein>
<dbReference type="VEuPathDB" id="TriTrypDB:C4B63_90g61"/>
<dbReference type="Proteomes" id="UP000246078">
    <property type="component" value="Unassembled WGS sequence"/>
</dbReference>
<accession>A0A2V2ULU9</accession>
<dbReference type="VEuPathDB" id="TriTrypDB:C3747_661g19"/>
<dbReference type="EMBL" id="PRFC01000661">
    <property type="protein sequence ID" value="PWU85089.1"/>
    <property type="molecule type" value="Genomic_DNA"/>
</dbReference>
<sequence>MPVLRAAAVSLRGPGEGEMGATERLHCGLPLPCVCVGAAWVPRHGWLGSAFGVGLVVRVLARTRCAGCWCVAIMRGGENELEETVVGVVSSCPWWVSACVVCASCEDAVSCSASSVCWAAASLLSLCRLYPLNSLLLLTLSFLFCCLRLMRRTLSSSTTILDVGTCAAPCGVLLAGPCLLVQRQLHVRPRGCCFGRGIYRFAANKTMTDGELSCLGTAVRWSWAPSSEKDWRRVDRAAGEYESVTDDCARLCDDAGEFYQQDSTGGSPPGGAGKSCSLTLHFATYGNNQNCLSAPEENRPQLGAGVAQPGQGQQHGRPRRHRKQRVMMT</sequence>
<dbReference type="AlphaFoldDB" id="A0A2V2ULU9"/>
<evidence type="ECO:0000313" key="2">
    <source>
        <dbReference type="EMBL" id="PWU85089.1"/>
    </source>
</evidence>
<feature type="region of interest" description="Disordered" evidence="1">
    <location>
        <begin position="292"/>
        <end position="329"/>
    </location>
</feature>
<dbReference type="VEuPathDB" id="TriTrypDB:ECC02_011593"/>
<name>A0A2V2ULU9_TRYCR</name>
<gene>
    <name evidence="2" type="ORF">C3747_661g19</name>
</gene>
<evidence type="ECO:0000313" key="3">
    <source>
        <dbReference type="Proteomes" id="UP000246078"/>
    </source>
</evidence>
<organism evidence="2 3">
    <name type="scientific">Trypanosoma cruzi</name>
    <dbReference type="NCBI Taxonomy" id="5693"/>
    <lineage>
        <taxon>Eukaryota</taxon>
        <taxon>Discoba</taxon>
        <taxon>Euglenozoa</taxon>
        <taxon>Kinetoplastea</taxon>
        <taxon>Metakinetoplastina</taxon>
        <taxon>Trypanosomatida</taxon>
        <taxon>Trypanosomatidae</taxon>
        <taxon>Trypanosoma</taxon>
        <taxon>Schizotrypanum</taxon>
    </lineage>
</organism>
<feature type="compositionally biased region" description="Low complexity" evidence="1">
    <location>
        <begin position="300"/>
        <end position="315"/>
    </location>
</feature>
<reference evidence="2 3" key="1">
    <citation type="journal article" date="2018" name="Microb. Genom.">
        <title>Expanding an expanded genome: long-read sequencing of Trypanosoma cruzi.</title>
        <authorList>
            <person name="Berna L."/>
            <person name="Rodriguez M."/>
            <person name="Chiribao M.L."/>
            <person name="Parodi-Talice A."/>
            <person name="Pita S."/>
            <person name="Rijo G."/>
            <person name="Alvarez-Valin F."/>
            <person name="Robello C."/>
        </authorList>
    </citation>
    <scope>NUCLEOTIDE SEQUENCE [LARGE SCALE GENOMIC DNA]</scope>
    <source>
        <strain evidence="2 3">TCC</strain>
    </source>
</reference>
<feature type="compositionally biased region" description="Basic residues" evidence="1">
    <location>
        <begin position="316"/>
        <end position="329"/>
    </location>
</feature>
<proteinExistence type="predicted"/>